<feature type="region of interest" description="Disordered" evidence="1">
    <location>
        <begin position="1"/>
        <end position="34"/>
    </location>
</feature>
<proteinExistence type="predicted"/>
<name>A0A9W9YMZ8_9CNID</name>
<gene>
    <name evidence="2" type="ORF">OS493_020735</name>
</gene>
<feature type="compositionally biased region" description="Basic and acidic residues" evidence="1">
    <location>
        <begin position="1"/>
        <end position="12"/>
    </location>
</feature>
<comment type="caution">
    <text evidence="2">The sequence shown here is derived from an EMBL/GenBank/DDBJ whole genome shotgun (WGS) entry which is preliminary data.</text>
</comment>
<evidence type="ECO:0000313" key="3">
    <source>
        <dbReference type="Proteomes" id="UP001163046"/>
    </source>
</evidence>
<dbReference type="EMBL" id="MU827314">
    <property type="protein sequence ID" value="KAJ7358897.1"/>
    <property type="molecule type" value="Genomic_DNA"/>
</dbReference>
<organism evidence="2 3">
    <name type="scientific">Desmophyllum pertusum</name>
    <dbReference type="NCBI Taxonomy" id="174260"/>
    <lineage>
        <taxon>Eukaryota</taxon>
        <taxon>Metazoa</taxon>
        <taxon>Cnidaria</taxon>
        <taxon>Anthozoa</taxon>
        <taxon>Hexacorallia</taxon>
        <taxon>Scleractinia</taxon>
        <taxon>Caryophylliina</taxon>
        <taxon>Caryophylliidae</taxon>
        <taxon>Desmophyllum</taxon>
    </lineage>
</organism>
<reference evidence="2" key="1">
    <citation type="submission" date="2023-01" db="EMBL/GenBank/DDBJ databases">
        <title>Genome assembly of the deep-sea coral Lophelia pertusa.</title>
        <authorList>
            <person name="Herrera S."/>
            <person name="Cordes E."/>
        </authorList>
    </citation>
    <scope>NUCLEOTIDE SEQUENCE</scope>
    <source>
        <strain evidence="2">USNM1676648</strain>
        <tissue evidence="2">Polyp</tissue>
    </source>
</reference>
<sequence length="114" mass="12395">MESADTKKKDEGFGNLIDEGAASTKPLASSNGPSLRFCVNQVDLDPRQENTADVDDSIPRKTLAENQKQGCPLSTHDATTTIGYATHDAVPMTVFYRNENSRSNSMKKKATNTT</sequence>
<dbReference type="Proteomes" id="UP001163046">
    <property type="component" value="Unassembled WGS sequence"/>
</dbReference>
<evidence type="ECO:0000313" key="2">
    <source>
        <dbReference type="EMBL" id="KAJ7358897.1"/>
    </source>
</evidence>
<dbReference type="AlphaFoldDB" id="A0A9W9YMZ8"/>
<evidence type="ECO:0000256" key="1">
    <source>
        <dbReference type="SAM" id="MobiDB-lite"/>
    </source>
</evidence>
<protein>
    <submittedName>
        <fullName evidence="2">Uncharacterized protein</fullName>
    </submittedName>
</protein>
<keyword evidence="3" id="KW-1185">Reference proteome</keyword>
<accession>A0A9W9YMZ8</accession>